<dbReference type="InterPro" id="IPR032627">
    <property type="entry name" value="DUF4876"/>
</dbReference>
<protein>
    <submittedName>
        <fullName evidence="1">Lamin Tail Domain</fullName>
    </submittedName>
</protein>
<proteinExistence type="predicted"/>
<evidence type="ECO:0000313" key="2">
    <source>
        <dbReference type="EMBL" id="EHO43123.1"/>
    </source>
</evidence>
<dbReference type="InterPro" id="IPR036415">
    <property type="entry name" value="Lamin_tail_dom_sf"/>
</dbReference>
<dbReference type="SUPFAM" id="SSF74853">
    <property type="entry name" value="Lamin A/C globular tail domain"/>
    <property type="match status" value="1"/>
</dbReference>
<keyword evidence="3" id="KW-1185">Reference proteome</keyword>
<organism evidence="2 3">
    <name type="scientific">Caldithrix abyssi DSM 13497</name>
    <dbReference type="NCBI Taxonomy" id="880073"/>
    <lineage>
        <taxon>Bacteria</taxon>
        <taxon>Pseudomonadati</taxon>
        <taxon>Calditrichota</taxon>
        <taxon>Calditrichia</taxon>
        <taxon>Calditrichales</taxon>
        <taxon>Calditrichaceae</taxon>
        <taxon>Caldithrix</taxon>
    </lineage>
</organism>
<dbReference type="EMBL" id="CM001402">
    <property type="protein sequence ID" value="EHO43123.1"/>
    <property type="molecule type" value="Genomic_DNA"/>
</dbReference>
<dbReference type="PROSITE" id="PS51257">
    <property type="entry name" value="PROKAR_LIPOPROTEIN"/>
    <property type="match status" value="1"/>
</dbReference>
<gene>
    <name evidence="1" type="ORF">Cabys_2463</name>
    <name evidence="2" type="ORF">Calab_3524</name>
</gene>
<dbReference type="HOGENOM" id="CLU_046268_0_0_0"/>
<evidence type="ECO:0000313" key="4">
    <source>
        <dbReference type="Proteomes" id="UP000183868"/>
    </source>
</evidence>
<dbReference type="EMBL" id="CP018099">
    <property type="protein sequence ID" value="APF19212.1"/>
    <property type="molecule type" value="Genomic_DNA"/>
</dbReference>
<dbReference type="RefSeq" id="WP_006930609.1">
    <property type="nucleotide sequence ID" value="NZ_CM001402.1"/>
</dbReference>
<accession>H1XXJ9</accession>
<evidence type="ECO:0000313" key="3">
    <source>
        <dbReference type="Proteomes" id="UP000004671"/>
    </source>
</evidence>
<dbReference type="InParanoid" id="H1XXJ9"/>
<dbReference type="Proteomes" id="UP000183868">
    <property type="component" value="Chromosome"/>
</dbReference>
<dbReference type="Proteomes" id="UP000004671">
    <property type="component" value="Chromosome"/>
</dbReference>
<dbReference type="STRING" id="880073.Cabys_2463"/>
<dbReference type="eggNOG" id="ENOG502Z8M1">
    <property type="taxonomic scope" value="Bacteria"/>
</dbReference>
<dbReference type="AlphaFoldDB" id="H1XXJ9"/>
<dbReference type="OrthoDB" id="1409865at2"/>
<name>H1XXJ9_CALAY</name>
<sequence length="379" mass="42584" precursor="true">MTKKIFLLALGLLIVACEKSPPTQQDGSLVLRTILVDQSGLIETDPELGYAPLSNARAVLESNTYYESPGVRKKYVAYSDSQGVVEFKDLLLGRYTLTVEKEVEVSIENSDQVDTLTLRGSKLIEMMDLTFEDTLKANLALESSLVINEIYYCGPKNKAFYFYDQFIELYNNSDTTVYLDGLILCRGLQRHKPNMDSVDYVQVTYIFQFPGEPKVGREYPVAPHQYVVVAQDAIDHSQYIDTALDLSDADWEFYNPYGAEIDNPAPNVVNVLPERSLDFMINLVHNFVLLADGTDFYAGEVSDRGYQYYHVPIHTILDGVEYSSNPNSLKQLTVRIDAGFAGVGMSKYSGKSVQRRQPGFDTNNSSLDFIILDHPTPGY</sequence>
<dbReference type="KEGG" id="caby:Cabys_2463"/>
<reference evidence="1 4" key="2">
    <citation type="submission" date="2016-11" db="EMBL/GenBank/DDBJ databases">
        <title>Genomic analysis of Caldithrix abyssi and proposal of a novel bacterial phylum Caldithrichaeota.</title>
        <authorList>
            <person name="Kublanov I."/>
            <person name="Sigalova O."/>
            <person name="Gavrilov S."/>
            <person name="Lebedinsky A."/>
            <person name="Ivanova N."/>
            <person name="Daum C."/>
            <person name="Reddy T."/>
            <person name="Klenk H.P."/>
            <person name="Goker M."/>
            <person name="Reva O."/>
            <person name="Miroshnichenko M."/>
            <person name="Kyprides N."/>
            <person name="Woyke T."/>
            <person name="Gelfand M."/>
        </authorList>
    </citation>
    <scope>NUCLEOTIDE SEQUENCE [LARGE SCALE GENOMIC DNA]</scope>
    <source>
        <strain evidence="1 4">LF13</strain>
    </source>
</reference>
<dbReference type="PaxDb" id="880073-Calab_3524"/>
<reference evidence="2 3" key="1">
    <citation type="submission" date="2011-09" db="EMBL/GenBank/DDBJ databases">
        <title>The permanent draft genome of Caldithrix abyssi DSM 13497.</title>
        <authorList>
            <consortium name="US DOE Joint Genome Institute (JGI-PGF)"/>
            <person name="Lucas S."/>
            <person name="Han J."/>
            <person name="Lapidus A."/>
            <person name="Bruce D."/>
            <person name="Goodwin L."/>
            <person name="Pitluck S."/>
            <person name="Peters L."/>
            <person name="Kyrpides N."/>
            <person name="Mavromatis K."/>
            <person name="Ivanova N."/>
            <person name="Mikhailova N."/>
            <person name="Chertkov O."/>
            <person name="Detter J.C."/>
            <person name="Tapia R."/>
            <person name="Han C."/>
            <person name="Land M."/>
            <person name="Hauser L."/>
            <person name="Markowitz V."/>
            <person name="Cheng J.-F."/>
            <person name="Hugenholtz P."/>
            <person name="Woyke T."/>
            <person name="Wu D."/>
            <person name="Spring S."/>
            <person name="Brambilla E."/>
            <person name="Klenk H.-P."/>
            <person name="Eisen J.A."/>
        </authorList>
    </citation>
    <scope>NUCLEOTIDE SEQUENCE [LARGE SCALE GENOMIC DNA]</scope>
    <source>
        <strain evidence="2 3">DSM 13497</strain>
    </source>
</reference>
<dbReference type="Pfam" id="PF16215">
    <property type="entry name" value="DUF4876"/>
    <property type="match status" value="1"/>
</dbReference>
<evidence type="ECO:0000313" key="1">
    <source>
        <dbReference type="EMBL" id="APF19212.1"/>
    </source>
</evidence>